<dbReference type="Pfam" id="PF21848">
    <property type="entry name" value="DUF6907"/>
    <property type="match status" value="1"/>
</dbReference>
<organism evidence="2">
    <name type="scientific">Streptomyces sp. R39</name>
    <dbReference type="NCBI Taxonomy" id="3238631"/>
    <lineage>
        <taxon>Bacteria</taxon>
        <taxon>Bacillati</taxon>
        <taxon>Actinomycetota</taxon>
        <taxon>Actinomycetes</taxon>
        <taxon>Kitasatosporales</taxon>
        <taxon>Streptomycetaceae</taxon>
        <taxon>Streptomyces</taxon>
    </lineage>
</organism>
<sequence length="189" mass="20577">MSHTVQSARCREGDEREAVRRSVDQAFPVVAAFLADEREREHVDGAHVTVMRGDVPAAAVPRTVVVPLLDTPGATLTVTCPGWCASDHRQEIERGVLTADFMHHGASEDLVLEVEDQPILSVRIEQRPFADGHREPVAATRPEAGRNDGDLTPQELCALADQLRAFAENLEDLAADVADARRGGRGESR</sequence>
<proteinExistence type="predicted"/>
<evidence type="ECO:0000313" key="2">
    <source>
        <dbReference type="EMBL" id="XDQ43291.1"/>
    </source>
</evidence>
<reference evidence="2" key="1">
    <citation type="submission" date="2024-07" db="EMBL/GenBank/DDBJ databases">
        <authorList>
            <person name="Yu S.T."/>
        </authorList>
    </citation>
    <scope>NUCLEOTIDE SEQUENCE</scope>
    <source>
        <strain evidence="2">R39</strain>
    </source>
</reference>
<accession>A0AB39QKN0</accession>
<feature type="region of interest" description="Disordered" evidence="1">
    <location>
        <begin position="131"/>
        <end position="151"/>
    </location>
</feature>
<dbReference type="EMBL" id="CP163441">
    <property type="protein sequence ID" value="XDQ43291.1"/>
    <property type="molecule type" value="Genomic_DNA"/>
</dbReference>
<gene>
    <name evidence="2" type="ORF">AB5J52_14065</name>
</gene>
<dbReference type="RefSeq" id="WP_369222457.1">
    <property type="nucleotide sequence ID" value="NZ_CP163441.1"/>
</dbReference>
<evidence type="ECO:0000256" key="1">
    <source>
        <dbReference type="SAM" id="MobiDB-lite"/>
    </source>
</evidence>
<dbReference type="AlphaFoldDB" id="A0AB39QKN0"/>
<dbReference type="InterPro" id="IPR054202">
    <property type="entry name" value="DUF6907"/>
</dbReference>
<name>A0AB39QKN0_9ACTN</name>
<protein>
    <submittedName>
        <fullName evidence="2">Uncharacterized protein</fullName>
    </submittedName>
</protein>